<dbReference type="InterPro" id="IPR027471">
    <property type="entry name" value="YbeD-like_sf"/>
</dbReference>
<dbReference type="AlphaFoldDB" id="A0A4S3KQD5"/>
<dbReference type="Gene3D" id="3.30.70.260">
    <property type="match status" value="1"/>
</dbReference>
<evidence type="ECO:0000313" key="2">
    <source>
        <dbReference type="Proteomes" id="UP000307749"/>
    </source>
</evidence>
<comment type="caution">
    <text evidence="1">The sequence shown here is derived from an EMBL/GenBank/DDBJ whole genome shotgun (WGS) entry which is preliminary data.</text>
</comment>
<dbReference type="InterPro" id="IPR007454">
    <property type="entry name" value="UPF0250_YbeD-like"/>
</dbReference>
<organism evidence="1 2">
    <name type="scientific">Metallibacterium scheffleri</name>
    <dbReference type="NCBI Taxonomy" id="993689"/>
    <lineage>
        <taxon>Bacteria</taxon>
        <taxon>Pseudomonadati</taxon>
        <taxon>Pseudomonadota</taxon>
        <taxon>Gammaproteobacteria</taxon>
        <taxon>Lysobacterales</taxon>
        <taxon>Rhodanobacteraceae</taxon>
        <taxon>Metallibacterium</taxon>
    </lineage>
</organism>
<reference evidence="1 2" key="1">
    <citation type="submission" date="2017-02" db="EMBL/GenBank/DDBJ databases">
        <title>Whole genome sequencing of Metallibacterium scheffleri DSM 24874 (T).</title>
        <authorList>
            <person name="Kumar S."/>
            <person name="Patil P."/>
            <person name="Patil P.B."/>
        </authorList>
    </citation>
    <scope>NUCLEOTIDE SEQUENCE [LARGE SCALE GENOMIC DNA]</scope>
    <source>
        <strain evidence="1 2">DSM 24874</strain>
    </source>
</reference>
<proteinExistence type="predicted"/>
<evidence type="ECO:0000313" key="1">
    <source>
        <dbReference type="EMBL" id="THD11130.1"/>
    </source>
</evidence>
<accession>A0A4S3KQD5</accession>
<dbReference type="STRING" id="993689.GCA_002077135_01233"/>
<sequence>MSLPPDCALLPGTGFSFPGEFEIAAMGRAGLGLEARVPSLLRHEAGLRVIDDSLDVRVSGGGRYVAVRVRFVAAARDDYERAHAVLRADPDIRYTL</sequence>
<gene>
    <name evidence="1" type="ORF">B1806_05280</name>
</gene>
<dbReference type="Pfam" id="PF04359">
    <property type="entry name" value="DUF493"/>
    <property type="match status" value="1"/>
</dbReference>
<dbReference type="Proteomes" id="UP000307749">
    <property type="component" value="Unassembled WGS sequence"/>
</dbReference>
<dbReference type="RefSeq" id="WP_081126548.1">
    <property type="nucleotide sequence ID" value="NZ_DAHXOC010000012.1"/>
</dbReference>
<dbReference type="EMBL" id="MWQO01000016">
    <property type="protein sequence ID" value="THD11130.1"/>
    <property type="molecule type" value="Genomic_DNA"/>
</dbReference>
<dbReference type="OrthoDB" id="9793424at2"/>
<keyword evidence="2" id="KW-1185">Reference proteome</keyword>
<name>A0A4S3KQD5_9GAMM</name>
<dbReference type="SUPFAM" id="SSF117991">
    <property type="entry name" value="YbeD/HP0495-like"/>
    <property type="match status" value="1"/>
</dbReference>
<protein>
    <submittedName>
        <fullName evidence="1">Uncharacterized protein</fullName>
    </submittedName>
</protein>